<dbReference type="Pfam" id="PF01796">
    <property type="entry name" value="OB_ChsH2_C"/>
    <property type="match status" value="1"/>
</dbReference>
<dbReference type="InterPro" id="IPR022002">
    <property type="entry name" value="ChsH2_Znr"/>
</dbReference>
<evidence type="ECO:0000313" key="4">
    <source>
        <dbReference type="Proteomes" id="UP000233343"/>
    </source>
</evidence>
<dbReference type="InterPro" id="IPR012340">
    <property type="entry name" value="NA-bd_OB-fold"/>
</dbReference>
<dbReference type="Pfam" id="PF12172">
    <property type="entry name" value="zf-ChsH2"/>
    <property type="match status" value="1"/>
</dbReference>
<evidence type="ECO:0008006" key="5">
    <source>
        <dbReference type="Google" id="ProtNLM"/>
    </source>
</evidence>
<evidence type="ECO:0000259" key="1">
    <source>
        <dbReference type="Pfam" id="PF01796"/>
    </source>
</evidence>
<dbReference type="EMBL" id="PISD01000016">
    <property type="protein sequence ID" value="PKG29444.1"/>
    <property type="molecule type" value="Genomic_DNA"/>
</dbReference>
<feature type="domain" description="ChsH2 C-terminal OB-fold" evidence="1">
    <location>
        <begin position="53"/>
        <end position="118"/>
    </location>
</feature>
<dbReference type="AlphaFoldDB" id="A0A2N0ZIX2"/>
<proteinExistence type="predicted"/>
<name>A0A2N0ZIX2_9BACI</name>
<reference evidence="3 4" key="1">
    <citation type="journal article" date="2010" name="Int. J. Syst. Evol. Microbiol.">
        <title>Bacillus horneckiae sp. nov., isolated from a spacecraft-assembly clean room.</title>
        <authorList>
            <person name="Vaishampayan P."/>
            <person name="Probst A."/>
            <person name="Krishnamurthi S."/>
            <person name="Ghosh S."/>
            <person name="Osman S."/>
            <person name="McDowall A."/>
            <person name="Ruckmani A."/>
            <person name="Mayilraj S."/>
            <person name="Venkateswaran K."/>
        </authorList>
    </citation>
    <scope>NUCLEOTIDE SEQUENCE [LARGE SCALE GENOMIC DNA]</scope>
    <source>
        <strain evidence="4">1PO1SC</strain>
    </source>
</reference>
<evidence type="ECO:0000259" key="2">
    <source>
        <dbReference type="Pfam" id="PF12172"/>
    </source>
</evidence>
<dbReference type="InterPro" id="IPR052513">
    <property type="entry name" value="Thioester_dehydratase-like"/>
</dbReference>
<dbReference type="PANTHER" id="PTHR34075">
    <property type="entry name" value="BLR3430 PROTEIN"/>
    <property type="match status" value="1"/>
</dbReference>
<gene>
    <name evidence="3" type="ORF">CWS20_09060</name>
</gene>
<evidence type="ECO:0000313" key="3">
    <source>
        <dbReference type="EMBL" id="PKG29444.1"/>
    </source>
</evidence>
<dbReference type="SUPFAM" id="SSF50249">
    <property type="entry name" value="Nucleic acid-binding proteins"/>
    <property type="match status" value="1"/>
</dbReference>
<dbReference type="InterPro" id="IPR002878">
    <property type="entry name" value="ChsH2_C"/>
</dbReference>
<comment type="caution">
    <text evidence="3">The sequence shown here is derived from an EMBL/GenBank/DDBJ whole genome shotgun (WGS) entry which is preliminary data.</text>
</comment>
<keyword evidence="4" id="KW-1185">Reference proteome</keyword>
<feature type="domain" description="ChsH2 rubredoxin-like zinc ribbon" evidence="2">
    <location>
        <begin position="16"/>
        <end position="51"/>
    </location>
</feature>
<dbReference type="Proteomes" id="UP000233343">
    <property type="component" value="Unassembled WGS sequence"/>
</dbReference>
<dbReference type="Gene3D" id="6.10.30.10">
    <property type="match status" value="1"/>
</dbReference>
<sequence>MTKPQPVIDADSIQFWEGCKNNQLLIQKCLNCSKHIFYPRIVCPHCTSEKIEWIESSGKGKIYSFTIARRPGGPAFKAEVPYAVALVDLEEGVRIMSNIINTDVDQIKCEQEVEVVFVKNGEITYPMFQPAANS</sequence>
<protein>
    <recommendedName>
        <fullName evidence="5">DNA-binding protein</fullName>
    </recommendedName>
</protein>
<organism evidence="3 4">
    <name type="scientific">Cytobacillus horneckiae</name>
    <dbReference type="NCBI Taxonomy" id="549687"/>
    <lineage>
        <taxon>Bacteria</taxon>
        <taxon>Bacillati</taxon>
        <taxon>Bacillota</taxon>
        <taxon>Bacilli</taxon>
        <taxon>Bacillales</taxon>
        <taxon>Bacillaceae</taxon>
        <taxon>Cytobacillus</taxon>
    </lineage>
</organism>
<accession>A0A2N0ZIX2</accession>
<dbReference type="PANTHER" id="PTHR34075:SF5">
    <property type="entry name" value="BLR3430 PROTEIN"/>
    <property type="match status" value="1"/>
</dbReference>